<comment type="caution">
    <text evidence="1">The sequence shown here is derived from an EMBL/GenBank/DDBJ whole genome shotgun (WGS) entry which is preliminary data.</text>
</comment>
<dbReference type="AlphaFoldDB" id="A0A2H5PZV5"/>
<accession>A0A2H5PZV5</accession>
<gene>
    <name evidence="1" type="ORF">CUMW_183010</name>
</gene>
<dbReference type="Proteomes" id="UP000236630">
    <property type="component" value="Unassembled WGS sequence"/>
</dbReference>
<dbReference type="EMBL" id="BDQV01000171">
    <property type="protein sequence ID" value="GAY57900.1"/>
    <property type="molecule type" value="Genomic_DNA"/>
</dbReference>
<feature type="non-terminal residue" evidence="1">
    <location>
        <position position="1"/>
    </location>
</feature>
<dbReference type="EMBL" id="BDQV01000171">
    <property type="protein sequence ID" value="GAY57899.1"/>
    <property type="molecule type" value="Genomic_DNA"/>
</dbReference>
<evidence type="ECO:0000313" key="1">
    <source>
        <dbReference type="EMBL" id="GAY57898.1"/>
    </source>
</evidence>
<name>A0A2H5PZV5_CITUN</name>
<protein>
    <submittedName>
        <fullName evidence="1">Uncharacterized protein</fullName>
    </submittedName>
</protein>
<sequence length="67" mass="7330">VCGVIINEEADPILFHNNKKTNIGNWHPSAFFLSLHILLSLSKQNNARNSLRSVIQTELVGADGNCG</sequence>
<proteinExistence type="predicted"/>
<organism evidence="1 2">
    <name type="scientific">Citrus unshiu</name>
    <name type="common">Satsuma mandarin</name>
    <name type="synonym">Citrus nobilis var. unshiu</name>
    <dbReference type="NCBI Taxonomy" id="55188"/>
    <lineage>
        <taxon>Eukaryota</taxon>
        <taxon>Viridiplantae</taxon>
        <taxon>Streptophyta</taxon>
        <taxon>Embryophyta</taxon>
        <taxon>Tracheophyta</taxon>
        <taxon>Spermatophyta</taxon>
        <taxon>Magnoliopsida</taxon>
        <taxon>eudicotyledons</taxon>
        <taxon>Gunneridae</taxon>
        <taxon>Pentapetalae</taxon>
        <taxon>rosids</taxon>
        <taxon>malvids</taxon>
        <taxon>Sapindales</taxon>
        <taxon>Rutaceae</taxon>
        <taxon>Aurantioideae</taxon>
        <taxon>Citrus</taxon>
    </lineage>
</organism>
<dbReference type="EMBL" id="BDQV01000171">
    <property type="protein sequence ID" value="GAY57898.1"/>
    <property type="molecule type" value="Genomic_DNA"/>
</dbReference>
<evidence type="ECO:0000313" key="2">
    <source>
        <dbReference type="Proteomes" id="UP000236630"/>
    </source>
</evidence>
<keyword evidence="2" id="KW-1185">Reference proteome</keyword>
<dbReference type="EMBL" id="BDQV01000171">
    <property type="protein sequence ID" value="GAY57901.1"/>
    <property type="molecule type" value="Genomic_DNA"/>
</dbReference>
<reference evidence="1 2" key="1">
    <citation type="journal article" date="2017" name="Front. Genet.">
        <title>Draft sequencing of the heterozygous diploid genome of Satsuma (Citrus unshiu Marc.) using a hybrid assembly approach.</title>
        <authorList>
            <person name="Shimizu T."/>
            <person name="Tanizawa Y."/>
            <person name="Mochizuki T."/>
            <person name="Nagasaki H."/>
            <person name="Yoshioka T."/>
            <person name="Toyoda A."/>
            <person name="Fujiyama A."/>
            <person name="Kaminuma E."/>
            <person name="Nakamura Y."/>
        </authorList>
    </citation>
    <scope>NUCLEOTIDE SEQUENCE [LARGE SCALE GENOMIC DNA]</scope>
    <source>
        <strain evidence="2">cv. Miyagawa wase</strain>
    </source>
</reference>